<proteinExistence type="predicted"/>
<gene>
    <name evidence="1" type="ORF">ACFO0D_01525</name>
</gene>
<name>A0ABV9I6C0_9DEIO</name>
<evidence type="ECO:0000313" key="1">
    <source>
        <dbReference type="EMBL" id="MFC4637009.1"/>
    </source>
</evidence>
<evidence type="ECO:0000313" key="2">
    <source>
        <dbReference type="Proteomes" id="UP001595952"/>
    </source>
</evidence>
<dbReference type="RefSeq" id="WP_380060046.1">
    <property type="nucleotide sequence ID" value="NZ_JBHSEI010000001.1"/>
</dbReference>
<protein>
    <recommendedName>
        <fullName evidence="3">Knr4/Smi1-like domain-containing protein</fullName>
    </recommendedName>
</protein>
<evidence type="ECO:0008006" key="3">
    <source>
        <dbReference type="Google" id="ProtNLM"/>
    </source>
</evidence>
<dbReference type="Proteomes" id="UP001595952">
    <property type="component" value="Unassembled WGS sequence"/>
</dbReference>
<keyword evidence="2" id="KW-1185">Reference proteome</keyword>
<reference evidence="2" key="1">
    <citation type="journal article" date="2019" name="Int. J. Syst. Evol. Microbiol.">
        <title>The Global Catalogue of Microorganisms (GCM) 10K type strain sequencing project: providing services to taxonomists for standard genome sequencing and annotation.</title>
        <authorList>
            <consortium name="The Broad Institute Genomics Platform"/>
            <consortium name="The Broad Institute Genome Sequencing Center for Infectious Disease"/>
            <person name="Wu L."/>
            <person name="Ma J."/>
        </authorList>
    </citation>
    <scope>NUCLEOTIDE SEQUENCE [LARGE SCALE GENOMIC DNA]</scope>
    <source>
        <strain evidence="2">CCUG 55995</strain>
    </source>
</reference>
<sequence length="161" mass="18603">MNENISKFQEAIKFVESYREACLSTSEIASFKDKLKRMGWKPVGKYGELVDILYGVKSIQIEGRDKIFFFDDGVLYDKAVPTAWKDKTSEIISPFGYSGMSLFYISETGYIYGDVRDGKAMDLYGYLDDDGLYNIIFQKPIDSRPFVFDENLYDDIYNPED</sequence>
<dbReference type="EMBL" id="JBHSEI010000001">
    <property type="protein sequence ID" value="MFC4637009.1"/>
    <property type="molecule type" value="Genomic_DNA"/>
</dbReference>
<comment type="caution">
    <text evidence="1">The sequence shown here is derived from an EMBL/GenBank/DDBJ whole genome shotgun (WGS) entry which is preliminary data.</text>
</comment>
<accession>A0ABV9I6C0</accession>
<organism evidence="1 2">
    <name type="scientific">Deinococcus hohokamensis</name>
    <dbReference type="NCBI Taxonomy" id="309883"/>
    <lineage>
        <taxon>Bacteria</taxon>
        <taxon>Thermotogati</taxon>
        <taxon>Deinococcota</taxon>
        <taxon>Deinococci</taxon>
        <taxon>Deinococcales</taxon>
        <taxon>Deinococcaceae</taxon>
        <taxon>Deinococcus</taxon>
    </lineage>
</organism>